<dbReference type="Proteomes" id="UP000652761">
    <property type="component" value="Unassembled WGS sequence"/>
</dbReference>
<gene>
    <name evidence="2" type="ORF">Taro_030799</name>
</gene>
<feature type="region of interest" description="Disordered" evidence="1">
    <location>
        <begin position="59"/>
        <end position="81"/>
    </location>
</feature>
<comment type="caution">
    <text evidence="2">The sequence shown here is derived from an EMBL/GenBank/DDBJ whole genome shotgun (WGS) entry which is preliminary data.</text>
</comment>
<evidence type="ECO:0000256" key="1">
    <source>
        <dbReference type="SAM" id="MobiDB-lite"/>
    </source>
</evidence>
<dbReference type="EMBL" id="NMUH01002142">
    <property type="protein sequence ID" value="MQL98103.1"/>
    <property type="molecule type" value="Genomic_DNA"/>
</dbReference>
<feature type="region of interest" description="Disordered" evidence="1">
    <location>
        <begin position="1"/>
        <end position="38"/>
    </location>
</feature>
<keyword evidence="3" id="KW-1185">Reference proteome</keyword>
<sequence>MSKVPTKYPQISSRRQPLWHNKVQRKARIKDGTSSKETVSICQNNSLQVLPKPASCRSAGQPCHKCSEHGSPGSRTAFRAT</sequence>
<organism evidence="2 3">
    <name type="scientific">Colocasia esculenta</name>
    <name type="common">Wild taro</name>
    <name type="synonym">Arum esculentum</name>
    <dbReference type="NCBI Taxonomy" id="4460"/>
    <lineage>
        <taxon>Eukaryota</taxon>
        <taxon>Viridiplantae</taxon>
        <taxon>Streptophyta</taxon>
        <taxon>Embryophyta</taxon>
        <taxon>Tracheophyta</taxon>
        <taxon>Spermatophyta</taxon>
        <taxon>Magnoliopsida</taxon>
        <taxon>Liliopsida</taxon>
        <taxon>Araceae</taxon>
        <taxon>Aroideae</taxon>
        <taxon>Colocasieae</taxon>
        <taxon>Colocasia</taxon>
    </lineage>
</organism>
<proteinExistence type="predicted"/>
<reference evidence="2" key="1">
    <citation type="submission" date="2017-07" db="EMBL/GenBank/DDBJ databases">
        <title>Taro Niue Genome Assembly and Annotation.</title>
        <authorList>
            <person name="Atibalentja N."/>
            <person name="Keating K."/>
            <person name="Fields C.J."/>
        </authorList>
    </citation>
    <scope>NUCLEOTIDE SEQUENCE</scope>
    <source>
        <strain evidence="2">Niue_2</strain>
        <tissue evidence="2">Leaf</tissue>
    </source>
</reference>
<evidence type="ECO:0000313" key="2">
    <source>
        <dbReference type="EMBL" id="MQL98103.1"/>
    </source>
</evidence>
<name>A0A843W199_COLES</name>
<dbReference type="AlphaFoldDB" id="A0A843W199"/>
<accession>A0A843W199</accession>
<protein>
    <submittedName>
        <fullName evidence="2">Uncharacterized protein</fullName>
    </submittedName>
</protein>
<evidence type="ECO:0000313" key="3">
    <source>
        <dbReference type="Proteomes" id="UP000652761"/>
    </source>
</evidence>